<dbReference type="OrthoDB" id="2057722at2"/>
<accession>A0A011VVF8</accession>
<evidence type="ECO:0000313" key="1">
    <source>
        <dbReference type="EMBL" id="EXM38543.1"/>
    </source>
</evidence>
<comment type="caution">
    <text evidence="1">The sequence shown here is derived from an EMBL/GenBank/DDBJ whole genome shotgun (WGS) entry which is preliminary data.</text>
</comment>
<sequence length="74" mass="8753">MYKVEFQGLSGKRRAIGVATTKEWCFKIINEFLVEKNYKSPYTRTWEVDDKTTKVDVGSWSEFFFITKEDSQTI</sequence>
<gene>
    <name evidence="1" type="ORF">RASY3_14570</name>
</gene>
<protein>
    <submittedName>
        <fullName evidence="1">Uncharacterized protein</fullName>
    </submittedName>
</protein>
<reference evidence="1 2" key="1">
    <citation type="submission" date="2013-06" db="EMBL/GenBank/DDBJ databases">
        <title>Rumen cellulosomics: divergent fiber-degrading strategies revealed by comparative genome-wide analysis of six Ruminococcal strains.</title>
        <authorList>
            <person name="Dassa B."/>
            <person name="Borovok I."/>
            <person name="Lamed R."/>
            <person name="Flint H."/>
            <person name="Yeoman C.J."/>
            <person name="White B."/>
            <person name="Bayer E.A."/>
        </authorList>
    </citation>
    <scope>NUCLEOTIDE SEQUENCE [LARGE SCALE GENOMIC DNA]</scope>
    <source>
        <strain evidence="1 2">SY3</strain>
    </source>
</reference>
<dbReference type="RefSeq" id="WP_037289365.1">
    <property type="nucleotide sequence ID" value="NZ_JEOB01000004.1"/>
</dbReference>
<keyword evidence="2" id="KW-1185">Reference proteome</keyword>
<dbReference type="EMBL" id="JEOB01000004">
    <property type="protein sequence ID" value="EXM38543.1"/>
    <property type="molecule type" value="Genomic_DNA"/>
</dbReference>
<proteinExistence type="predicted"/>
<name>A0A011VVF8_RUMAL</name>
<dbReference type="AlphaFoldDB" id="A0A011VVF8"/>
<evidence type="ECO:0000313" key="2">
    <source>
        <dbReference type="Proteomes" id="UP000021369"/>
    </source>
</evidence>
<organism evidence="1 2">
    <name type="scientific">Ruminococcus albus SY3</name>
    <dbReference type="NCBI Taxonomy" id="1341156"/>
    <lineage>
        <taxon>Bacteria</taxon>
        <taxon>Bacillati</taxon>
        <taxon>Bacillota</taxon>
        <taxon>Clostridia</taxon>
        <taxon>Eubacteriales</taxon>
        <taxon>Oscillospiraceae</taxon>
        <taxon>Ruminococcus</taxon>
    </lineage>
</organism>
<dbReference type="Proteomes" id="UP000021369">
    <property type="component" value="Unassembled WGS sequence"/>
</dbReference>